<dbReference type="InterPro" id="IPR029058">
    <property type="entry name" value="AB_hydrolase_fold"/>
</dbReference>
<evidence type="ECO:0000259" key="6">
    <source>
        <dbReference type="Pfam" id="PF08386"/>
    </source>
</evidence>
<proteinExistence type="inferred from homology"/>
<gene>
    <name evidence="7" type="ORF">FA13DRAFT_1797986</name>
</gene>
<keyword evidence="4" id="KW-0732">Signal</keyword>
<dbReference type="SUPFAM" id="SSF53474">
    <property type="entry name" value="alpha/beta-Hydrolases"/>
    <property type="match status" value="1"/>
</dbReference>
<feature type="domain" description="AB hydrolase-1" evidence="5">
    <location>
        <begin position="86"/>
        <end position="243"/>
    </location>
</feature>
<dbReference type="Pfam" id="PF08386">
    <property type="entry name" value="Abhydrolase_4"/>
    <property type="match status" value="1"/>
</dbReference>
<evidence type="ECO:0000259" key="5">
    <source>
        <dbReference type="Pfam" id="PF00561"/>
    </source>
</evidence>
<evidence type="ECO:0000313" key="8">
    <source>
        <dbReference type="Proteomes" id="UP000298030"/>
    </source>
</evidence>
<dbReference type="STRING" id="71717.A0A4Y7SQI3"/>
<dbReference type="InterPro" id="IPR013595">
    <property type="entry name" value="Pept_S33_TAP-like_C"/>
</dbReference>
<reference evidence="7 8" key="1">
    <citation type="journal article" date="2019" name="Nat. Ecol. Evol.">
        <title>Megaphylogeny resolves global patterns of mushroom evolution.</title>
        <authorList>
            <person name="Varga T."/>
            <person name="Krizsan K."/>
            <person name="Foldi C."/>
            <person name="Dima B."/>
            <person name="Sanchez-Garcia M."/>
            <person name="Sanchez-Ramirez S."/>
            <person name="Szollosi G.J."/>
            <person name="Szarkandi J.G."/>
            <person name="Papp V."/>
            <person name="Albert L."/>
            <person name="Andreopoulos W."/>
            <person name="Angelini C."/>
            <person name="Antonin V."/>
            <person name="Barry K.W."/>
            <person name="Bougher N.L."/>
            <person name="Buchanan P."/>
            <person name="Buyck B."/>
            <person name="Bense V."/>
            <person name="Catcheside P."/>
            <person name="Chovatia M."/>
            <person name="Cooper J."/>
            <person name="Damon W."/>
            <person name="Desjardin D."/>
            <person name="Finy P."/>
            <person name="Geml J."/>
            <person name="Haridas S."/>
            <person name="Hughes K."/>
            <person name="Justo A."/>
            <person name="Karasinski D."/>
            <person name="Kautmanova I."/>
            <person name="Kiss B."/>
            <person name="Kocsube S."/>
            <person name="Kotiranta H."/>
            <person name="LaButti K.M."/>
            <person name="Lechner B.E."/>
            <person name="Liimatainen K."/>
            <person name="Lipzen A."/>
            <person name="Lukacs Z."/>
            <person name="Mihaltcheva S."/>
            <person name="Morgado L.N."/>
            <person name="Niskanen T."/>
            <person name="Noordeloos M.E."/>
            <person name="Ohm R.A."/>
            <person name="Ortiz-Santana B."/>
            <person name="Ovrebo C."/>
            <person name="Racz N."/>
            <person name="Riley R."/>
            <person name="Savchenko A."/>
            <person name="Shiryaev A."/>
            <person name="Soop K."/>
            <person name="Spirin V."/>
            <person name="Szebenyi C."/>
            <person name="Tomsovsky M."/>
            <person name="Tulloss R.E."/>
            <person name="Uehling J."/>
            <person name="Grigoriev I.V."/>
            <person name="Vagvolgyi C."/>
            <person name="Papp T."/>
            <person name="Martin F.M."/>
            <person name="Miettinen O."/>
            <person name="Hibbett D.S."/>
            <person name="Nagy L.G."/>
        </authorList>
    </citation>
    <scope>NUCLEOTIDE SEQUENCE [LARGE SCALE GENOMIC DNA]</scope>
    <source>
        <strain evidence="7 8">FP101781</strain>
    </source>
</reference>
<feature type="domain" description="Peptidase S33 tripeptidyl aminopeptidase-like C-terminal" evidence="6">
    <location>
        <begin position="447"/>
        <end position="506"/>
    </location>
</feature>
<feature type="chain" id="PRO_5021234559" evidence="4">
    <location>
        <begin position="16"/>
        <end position="562"/>
    </location>
</feature>
<comment type="similarity">
    <text evidence="1">Belongs to the peptidase S33 family.</text>
</comment>
<accession>A0A4Y7SQI3</accession>
<keyword evidence="2 7" id="KW-0378">Hydrolase</keyword>
<dbReference type="AlphaFoldDB" id="A0A4Y7SQI3"/>
<name>A0A4Y7SQI3_COPMI</name>
<organism evidence="7 8">
    <name type="scientific">Coprinellus micaceus</name>
    <name type="common">Glistening ink-cap mushroom</name>
    <name type="synonym">Coprinus micaceus</name>
    <dbReference type="NCBI Taxonomy" id="71717"/>
    <lineage>
        <taxon>Eukaryota</taxon>
        <taxon>Fungi</taxon>
        <taxon>Dikarya</taxon>
        <taxon>Basidiomycota</taxon>
        <taxon>Agaricomycotina</taxon>
        <taxon>Agaricomycetes</taxon>
        <taxon>Agaricomycetidae</taxon>
        <taxon>Agaricales</taxon>
        <taxon>Agaricineae</taxon>
        <taxon>Psathyrellaceae</taxon>
        <taxon>Coprinellus</taxon>
    </lineage>
</organism>
<sequence length="562" mass="60857">MILTLALFILPVALAASLGTGTLTKRANSTGRNEPWGRITPTDNLVWHPATPSPRVPLDYSDPKGRKAAIALIRKPPTNKENYRGPVFFNPGGPGGSGVDLIQSIGDALSIILGNGFDIVLFDPRGIARSTPRASHFDTDIERALFAAEAGSFPVVSNSTVSGIQRTWAQAQLLASLAASHDDGYLQHINTANTATGIVEAYGEEKLQYWGFSYGSMLGSTFAAMYLDKVQGLVIDGVGDSNDYYSAAWLNNMVDSEKALQLFFDHCAEGGPVKCPFYSPNPADIKRNLTALYERLQVEPVVVNANTLYGVIDYTLVRSLVFSSLYTPYDSFKPLADALAQLAAGNGTAVLSLRPPKVPKCSSDPHERDWERVDEGFATKKLLEVTEFADVWGQLHASCANWPKGKRLFRGPFIGNTSYPMPVIVNTAGACFAPRSLSVSLAHISALDPVTPLRYAEKIAKGFKDSVVLNIDAGGHCSLNAPSICALQYVRQYFQNGTLPEPDTVCEPTSKNPFLPPPADKGKVARRAIKCVGGEKAELRSALTQLSKLQSRFSPFSKQNRL</sequence>
<dbReference type="InterPro" id="IPR051601">
    <property type="entry name" value="Serine_prot/Carboxylest_S33"/>
</dbReference>
<evidence type="ECO:0000256" key="2">
    <source>
        <dbReference type="ARBA" id="ARBA00022801"/>
    </source>
</evidence>
<dbReference type="Proteomes" id="UP000298030">
    <property type="component" value="Unassembled WGS sequence"/>
</dbReference>
<dbReference type="PANTHER" id="PTHR43248">
    <property type="entry name" value="2-SUCCINYL-6-HYDROXY-2,4-CYCLOHEXADIENE-1-CARBOXYLATE SYNTHASE"/>
    <property type="match status" value="1"/>
</dbReference>
<dbReference type="EMBL" id="QPFP01000077">
    <property type="protein sequence ID" value="TEB23499.1"/>
    <property type="molecule type" value="Genomic_DNA"/>
</dbReference>
<feature type="signal peptide" evidence="4">
    <location>
        <begin position="1"/>
        <end position="15"/>
    </location>
</feature>
<protein>
    <submittedName>
        <fullName evidence="7">Alpha/beta-hydrolase</fullName>
    </submittedName>
</protein>
<evidence type="ECO:0000256" key="1">
    <source>
        <dbReference type="ARBA" id="ARBA00010088"/>
    </source>
</evidence>
<evidence type="ECO:0000256" key="3">
    <source>
        <dbReference type="SAM" id="MobiDB-lite"/>
    </source>
</evidence>
<dbReference type="Gene3D" id="3.40.50.1820">
    <property type="entry name" value="alpha/beta hydrolase"/>
    <property type="match status" value="1"/>
</dbReference>
<comment type="caution">
    <text evidence="7">The sequence shown here is derived from an EMBL/GenBank/DDBJ whole genome shotgun (WGS) entry which is preliminary data.</text>
</comment>
<dbReference type="GO" id="GO:0016787">
    <property type="term" value="F:hydrolase activity"/>
    <property type="evidence" value="ECO:0007669"/>
    <property type="project" value="UniProtKB-KW"/>
</dbReference>
<dbReference type="PANTHER" id="PTHR43248:SF25">
    <property type="entry name" value="AB HYDROLASE-1 DOMAIN-CONTAINING PROTEIN-RELATED"/>
    <property type="match status" value="1"/>
</dbReference>
<dbReference type="InterPro" id="IPR000073">
    <property type="entry name" value="AB_hydrolase_1"/>
</dbReference>
<dbReference type="OrthoDB" id="425534at2759"/>
<dbReference type="Pfam" id="PF00561">
    <property type="entry name" value="Abhydrolase_1"/>
    <property type="match status" value="1"/>
</dbReference>
<evidence type="ECO:0000313" key="7">
    <source>
        <dbReference type="EMBL" id="TEB23499.1"/>
    </source>
</evidence>
<feature type="region of interest" description="Disordered" evidence="3">
    <location>
        <begin position="24"/>
        <end position="44"/>
    </location>
</feature>
<evidence type="ECO:0000256" key="4">
    <source>
        <dbReference type="SAM" id="SignalP"/>
    </source>
</evidence>
<keyword evidence="8" id="KW-1185">Reference proteome</keyword>